<reference evidence="1" key="1">
    <citation type="journal article" date="2015" name="Proc. Natl. Acad. Sci. U.S.A.">
        <title>Bacterial clade with the ribosomal RNA operon on a small plasmid rather than the chromosome.</title>
        <authorList>
            <person name="Anda M."/>
            <person name="Ohtsubo Y."/>
            <person name="Okubo T."/>
            <person name="Sugawara M."/>
            <person name="Nagata Y."/>
            <person name="Tsuda M."/>
            <person name="Minamisawa K."/>
            <person name="Mitsui H."/>
        </authorList>
    </citation>
    <scope>NUCLEOTIDE SEQUENCE</scope>
    <source>
        <strain evidence="1">DSM 14790</strain>
    </source>
</reference>
<name>A0A0P0YZG9_9HYPH</name>
<evidence type="ECO:0000313" key="1">
    <source>
        <dbReference type="EMBL" id="BAT27078.1"/>
    </source>
</evidence>
<dbReference type="EMBL" id="LC066374">
    <property type="protein sequence ID" value="BAT27078.1"/>
    <property type="molecule type" value="Genomic_DNA"/>
</dbReference>
<dbReference type="AlphaFoldDB" id="A0A0P0YZG9"/>
<dbReference type="RefSeq" id="WP_148233791.1">
    <property type="nucleotide sequence ID" value="NZ_BBWN01000016.1"/>
</dbReference>
<protein>
    <submittedName>
        <fullName evidence="1">Radical SAM superfamily protein</fullName>
    </submittedName>
</protein>
<organism evidence="1">
    <name type="scientific">Aurantimonas coralicida</name>
    <dbReference type="NCBI Taxonomy" id="182270"/>
    <lineage>
        <taxon>Bacteria</taxon>
        <taxon>Pseudomonadati</taxon>
        <taxon>Pseudomonadota</taxon>
        <taxon>Alphaproteobacteria</taxon>
        <taxon>Hyphomicrobiales</taxon>
        <taxon>Aurantimonadaceae</taxon>
        <taxon>Aurantimonas</taxon>
    </lineage>
</organism>
<accession>A0A0P0YZG9</accession>
<sequence length="60" mass="6970">MALPRMTPESRALLVQLKREPVDLPATGLIPDLKQLGFIEHRDSKWRPTRTGKDYLKTQR</sequence>
<proteinExistence type="predicted"/>